<feature type="compositionally biased region" description="Low complexity" evidence="7">
    <location>
        <begin position="39"/>
        <end position="64"/>
    </location>
</feature>
<dbReference type="HOGENOM" id="CLU_228738_0_0_1"/>
<feature type="compositionally biased region" description="Basic and acidic residues" evidence="7">
    <location>
        <begin position="1324"/>
        <end position="1334"/>
    </location>
</feature>
<dbReference type="VEuPathDB" id="VectorBase:AGAP008098"/>
<reference evidence="12" key="3">
    <citation type="journal article" date="2004" name="Trends Parasitol.">
        <title>The Anopheles gambiae genome: an update.</title>
        <authorList>
            <person name="Mongin E."/>
            <person name="Louis C."/>
            <person name="Holt R.A."/>
            <person name="Birney E."/>
            <person name="Collins F.H."/>
        </authorList>
    </citation>
    <scope>NUCLEOTIDE SEQUENCE</scope>
    <source>
        <strain evidence="12">PEST</strain>
    </source>
</reference>
<evidence type="ECO:0000256" key="7">
    <source>
        <dbReference type="SAM" id="MobiDB-lite"/>
    </source>
</evidence>
<evidence type="ECO:0000256" key="4">
    <source>
        <dbReference type="ARBA" id="ARBA00022729"/>
    </source>
</evidence>
<protein>
    <submittedName>
        <fullName evidence="12">AGAP008098-PA</fullName>
    </submittedName>
</protein>
<evidence type="ECO:0000256" key="3">
    <source>
        <dbReference type="ARBA" id="ARBA00022692"/>
    </source>
</evidence>
<dbReference type="PANTHER" id="PTHR22050">
    <property type="entry name" value="RW1 PROTEIN HOMOLOG"/>
    <property type="match status" value="1"/>
</dbReference>
<keyword evidence="5" id="KW-1133">Transmembrane helix</keyword>
<dbReference type="STRING" id="7165.Q7Q3Y5"/>
<keyword evidence="4 8" id="KW-0732">Signal</keyword>
<dbReference type="InterPro" id="IPR055437">
    <property type="entry name" value="TMEM131L_Ig_5"/>
</dbReference>
<keyword evidence="3" id="KW-0812">Transmembrane</keyword>
<dbReference type="VEuPathDB" id="VectorBase:AGAMI1_013254"/>
<feature type="compositionally biased region" description="Polar residues" evidence="7">
    <location>
        <begin position="1268"/>
        <end position="1277"/>
    </location>
</feature>
<feature type="non-terminal residue" evidence="12">
    <location>
        <position position="1623"/>
    </location>
</feature>
<feature type="domain" description="Transmembrane protein 131-like N-terminal" evidence="9">
    <location>
        <begin position="97"/>
        <end position="178"/>
    </location>
</feature>
<name>Q7Q3Y5_ANOGA</name>
<reference evidence="12" key="2">
    <citation type="submission" date="2002-03" db="EMBL/GenBank/DDBJ databases">
        <authorList>
            <consortium name="The Anopheles Genome Sequencing Consortium"/>
        </authorList>
    </citation>
    <scope>NUCLEOTIDE SEQUENCE</scope>
    <source>
        <strain evidence="12">PEST</strain>
    </source>
</reference>
<dbReference type="Pfam" id="PF24495">
    <property type="entry name" value="Ig_TMEM131_2"/>
    <property type="match status" value="1"/>
</dbReference>
<evidence type="ECO:0000256" key="5">
    <source>
        <dbReference type="ARBA" id="ARBA00022989"/>
    </source>
</evidence>
<organism evidence="12">
    <name type="scientific">Anopheles gambiae</name>
    <name type="common">African malaria mosquito</name>
    <dbReference type="NCBI Taxonomy" id="7165"/>
    <lineage>
        <taxon>Eukaryota</taxon>
        <taxon>Metazoa</taxon>
        <taxon>Ecdysozoa</taxon>
        <taxon>Arthropoda</taxon>
        <taxon>Hexapoda</taxon>
        <taxon>Insecta</taxon>
        <taxon>Pterygota</taxon>
        <taxon>Neoptera</taxon>
        <taxon>Endopterygota</taxon>
        <taxon>Diptera</taxon>
        <taxon>Nematocera</taxon>
        <taxon>Culicoidea</taxon>
        <taxon>Culicidae</taxon>
        <taxon>Anophelinae</taxon>
        <taxon>Anopheles</taxon>
    </lineage>
</organism>
<dbReference type="InterPro" id="IPR039877">
    <property type="entry name" value="TMEM131-like"/>
</dbReference>
<feature type="region of interest" description="Disordered" evidence="7">
    <location>
        <begin position="1410"/>
        <end position="1508"/>
    </location>
</feature>
<reference evidence="12" key="1">
    <citation type="journal article" date="2002" name="Science">
        <title>The genome sequence of the malaria mosquito Anopheles gambiae.</title>
        <authorList>
            <person name="Holt R.A."/>
            <person name="Subramanian G.M."/>
            <person name="Halpern A."/>
            <person name="Sutton G.G."/>
            <person name="Charlab R."/>
            <person name="Nusskern D.R."/>
            <person name="Wincker P."/>
            <person name="Clark A.G."/>
            <person name="Ribeiro J.M."/>
            <person name="Wides R."/>
            <person name="Salzberg S.L."/>
            <person name="Loftus B."/>
            <person name="Yandell M."/>
            <person name="Majoros W.H."/>
            <person name="Rusch D.B."/>
            <person name="Lai Z."/>
            <person name="Kraft C.L."/>
            <person name="Abril J.F."/>
            <person name="Anthouard V."/>
            <person name="Arensburger P."/>
            <person name="Atkinson P.W."/>
            <person name="Baden H."/>
            <person name="de Berardinis V."/>
            <person name="Baldwin D."/>
            <person name="Benes V."/>
            <person name="Biedler J."/>
            <person name="Blass C."/>
            <person name="Bolanos R."/>
            <person name="Boscus D."/>
            <person name="Barnstead M."/>
            <person name="Cai S."/>
            <person name="Center A."/>
            <person name="Chaturverdi K."/>
            <person name="Christophides G.K."/>
            <person name="Chrystal M.A."/>
            <person name="Clamp M."/>
            <person name="Cravchik A."/>
            <person name="Curwen V."/>
            <person name="Dana A."/>
            <person name="Delcher A."/>
            <person name="Dew I."/>
            <person name="Evans C.A."/>
            <person name="Flanigan M."/>
            <person name="Grundschober-Freimoser A."/>
            <person name="Friedli L."/>
            <person name="Gu Z."/>
            <person name="Guan P."/>
            <person name="Guigo R."/>
            <person name="Hillenmeyer M.E."/>
            <person name="Hladun S.L."/>
            <person name="Hogan J.R."/>
            <person name="Hong Y.S."/>
            <person name="Hoover J."/>
            <person name="Jaillon O."/>
            <person name="Ke Z."/>
            <person name="Kodira C."/>
            <person name="Kokoza E."/>
            <person name="Koutsos A."/>
            <person name="Letunic I."/>
            <person name="Levitsky A."/>
            <person name="Liang Y."/>
            <person name="Lin J.J."/>
            <person name="Lobo N.F."/>
            <person name="Lopez J.R."/>
            <person name="Malek J.A."/>
            <person name="McIntosh T.C."/>
            <person name="Meister S."/>
            <person name="Miller J."/>
            <person name="Mobarry C."/>
            <person name="Mongin E."/>
            <person name="Murphy S.D."/>
            <person name="O'Brochta D.A."/>
            <person name="Pfannkoch C."/>
            <person name="Qi R."/>
            <person name="Regier M.A."/>
            <person name="Remington K."/>
            <person name="Shao H."/>
            <person name="Sharakhova M.V."/>
            <person name="Sitter C.D."/>
            <person name="Shetty J."/>
            <person name="Smith T.J."/>
            <person name="Strong R."/>
            <person name="Sun J."/>
            <person name="Thomasova D."/>
            <person name="Ton L.Q."/>
            <person name="Topalis P."/>
            <person name="Tu Z."/>
            <person name="Unger M.F."/>
            <person name="Walenz B."/>
            <person name="Wang A."/>
            <person name="Wang J."/>
            <person name="Wang M."/>
            <person name="Wang X."/>
            <person name="Woodford K.J."/>
            <person name="Wortman J.R."/>
            <person name="Wu M."/>
            <person name="Yao A."/>
            <person name="Zdobnov E.M."/>
            <person name="Zhang H."/>
            <person name="Zhao Q."/>
            <person name="Zhao S."/>
            <person name="Zhu S.C."/>
            <person name="Zhimulev I."/>
            <person name="Coluzzi M."/>
            <person name="della Torre A."/>
            <person name="Roth C.W."/>
            <person name="Louis C."/>
            <person name="Kalush F."/>
            <person name="Mural R.J."/>
            <person name="Myers E.W."/>
            <person name="Adams M.D."/>
            <person name="Smith H.O."/>
            <person name="Broder S."/>
            <person name="Gardner M.J."/>
            <person name="Fraser C.M."/>
            <person name="Birney E."/>
            <person name="Bork P."/>
            <person name="Brey P.T."/>
            <person name="Venter J.C."/>
            <person name="Weissenbach J."/>
            <person name="Kafatos F.C."/>
            <person name="Collins F.H."/>
            <person name="Hoffman S.L."/>
        </authorList>
    </citation>
    <scope>NUCLEOTIDE SEQUENCE [LARGE SCALE GENOMIC DNA]</scope>
    <source>
        <strain evidence="12">PEST</strain>
    </source>
</reference>
<evidence type="ECO:0000259" key="9">
    <source>
        <dbReference type="Pfam" id="PF12371"/>
    </source>
</evidence>
<keyword evidence="6" id="KW-0472">Membrane</keyword>
<dbReference type="InterPro" id="IPR056311">
    <property type="entry name" value="TMEM131_Ig_2"/>
</dbReference>
<evidence type="ECO:0000259" key="11">
    <source>
        <dbReference type="Pfam" id="PF24501"/>
    </source>
</evidence>
<accession>Q7Q3Y5</accession>
<evidence type="ECO:0000256" key="2">
    <source>
        <dbReference type="ARBA" id="ARBA00006682"/>
    </source>
</evidence>
<feature type="domain" description="TMEM131L fifth Ig-like" evidence="11">
    <location>
        <begin position="1042"/>
        <end position="1106"/>
    </location>
</feature>
<proteinExistence type="inferred from homology"/>
<feature type="region of interest" description="Disordered" evidence="7">
    <location>
        <begin position="34"/>
        <end position="64"/>
    </location>
</feature>
<comment type="similarity">
    <text evidence="2">Belongs to the TMEM131 family.</text>
</comment>
<feature type="domain" description="TMEM131 second Ig-like" evidence="10">
    <location>
        <begin position="195"/>
        <end position="284"/>
    </location>
</feature>
<dbReference type="Pfam" id="PF24501">
    <property type="entry name" value="Ig_TMEM131L_5"/>
    <property type="match status" value="1"/>
</dbReference>
<dbReference type="Gene3D" id="2.60.40.10">
    <property type="entry name" value="Immunoglobulins"/>
    <property type="match status" value="1"/>
</dbReference>
<feature type="compositionally biased region" description="Low complexity" evidence="7">
    <location>
        <begin position="1305"/>
        <end position="1320"/>
    </location>
</feature>
<feature type="compositionally biased region" description="Polar residues" evidence="7">
    <location>
        <begin position="1438"/>
        <end position="1467"/>
    </location>
</feature>
<feature type="region of interest" description="Disordered" evidence="7">
    <location>
        <begin position="1195"/>
        <end position="1239"/>
    </location>
</feature>
<dbReference type="PANTHER" id="PTHR22050:SF0">
    <property type="entry name" value="TRANSMEMBRANE PROTEIN 131 HOMOLOG"/>
    <property type="match status" value="1"/>
</dbReference>
<evidence type="ECO:0000256" key="1">
    <source>
        <dbReference type="ARBA" id="ARBA00004479"/>
    </source>
</evidence>
<evidence type="ECO:0000313" key="12">
    <source>
        <dbReference type="EMBL" id="EAA12538.4"/>
    </source>
</evidence>
<dbReference type="GO" id="GO:0016020">
    <property type="term" value="C:membrane"/>
    <property type="evidence" value="ECO:0007669"/>
    <property type="project" value="UniProtKB-SubCell"/>
</dbReference>
<evidence type="ECO:0000256" key="6">
    <source>
        <dbReference type="ARBA" id="ARBA00023136"/>
    </source>
</evidence>
<reference evidence="12" key="5">
    <citation type="submission" date="2011-05" db="EMBL/GenBank/DDBJ databases">
        <authorList>
            <consortium name="VectorBase"/>
        </authorList>
    </citation>
    <scope>NUCLEOTIDE SEQUENCE</scope>
    <source>
        <strain evidence="12">PEST</strain>
    </source>
</reference>
<feature type="region of interest" description="Disordered" evidence="7">
    <location>
        <begin position="1523"/>
        <end position="1567"/>
    </location>
</feature>
<comment type="caution">
    <text evidence="12">The sequence shown here is derived from an EMBL/GenBank/DDBJ whole genome shotgun (WGS) entry which is preliminary data.</text>
</comment>
<comment type="subcellular location">
    <subcellularLocation>
        <location evidence="1">Membrane</location>
        <topology evidence="1">Single-pass type I membrane protein</topology>
    </subcellularLocation>
</comment>
<feature type="compositionally biased region" description="Basic and acidic residues" evidence="7">
    <location>
        <begin position="1203"/>
        <end position="1214"/>
    </location>
</feature>
<dbReference type="EMBL" id="AAAB01008964">
    <property type="protein sequence ID" value="EAA12538.4"/>
    <property type="molecule type" value="Genomic_DNA"/>
</dbReference>
<feature type="compositionally biased region" description="Low complexity" evidence="7">
    <location>
        <begin position="1558"/>
        <end position="1567"/>
    </location>
</feature>
<feature type="compositionally biased region" description="Low complexity" evidence="7">
    <location>
        <begin position="1282"/>
        <end position="1293"/>
    </location>
</feature>
<dbReference type="Pfam" id="PF12371">
    <property type="entry name" value="TMEM131_like_N"/>
    <property type="match status" value="1"/>
</dbReference>
<evidence type="ECO:0000256" key="8">
    <source>
        <dbReference type="SAM" id="SignalP"/>
    </source>
</evidence>
<feature type="chain" id="PRO_5004289967" evidence="8">
    <location>
        <begin position="28"/>
        <end position="1623"/>
    </location>
</feature>
<gene>
    <name evidence="12" type="ORF">AgaP_AGAP008098</name>
</gene>
<dbReference type="InterPro" id="IPR022113">
    <property type="entry name" value="TMEM131L_N"/>
</dbReference>
<feature type="signal peptide" evidence="8">
    <location>
        <begin position="1"/>
        <end position="27"/>
    </location>
</feature>
<dbReference type="PhylomeDB" id="Q7Q3Y5"/>
<evidence type="ECO:0000259" key="10">
    <source>
        <dbReference type="Pfam" id="PF24495"/>
    </source>
</evidence>
<sequence length="1623" mass="174336">LRHHRWTARVLGLAVLVLFQFNSQVHFHTVAATPEDRSASGSTSSTAQSTAAAQSGSSASSPSSTLIDGIMLDEDGALLGASPQQTLSEEATIHLFFHPPQLNFAERSIGDPHNQPVVLLNRHKNRSVYLGSISGSAAEFSSSYFKEKMIPPGGNTTFSVVFLPRKLGPADGSLLVHTSFGMLRYAVRGEGAECPYRLRPLVGLQAPLNATLSPEITLYNPHDTPLQIVEVYSSGGNFQLELPSGGQEGPQQLWEVPAHSTRTVIRVRFHARTPGHHIAYVRIKISGGPANPALVDKMLVVPIEVEIAKETGLYSRIPFLELGVTSSMSEAAGTSQGPGAATATAASSRRSTAASALAAPVEDSEFGLSVRSGRNVTRLSVDLHNSGSQLVRVKSWGEGGGTDANGRPSKVVTSIYSIPFAGEVLKGSIQYNEEVLRFLLPATPDGKLARQDEEDRPLVIRNHFNVPLSITNVSVPEDCRRYFAIEGFRPVVLRPNEERTLLRITRKVEDGVQWSTEPFTISTSLRLATNISDYELPVLGYSGRLERLLSATVRDASLLTPTGLQQQELDFGVLPIATIGEALVAFRNPNPVPIPIIHWKGAITSDAAVGAPTITVILRGCGPLRLDGLVFCHTVQPGEWIVYQISVQSGTIDSYQGRFTVKTDYEEIVTPLRFTTAVGELHLMRERLRFEDCFPGKLCSLSLLAASSFPTKIQIESIRTDVPGLSYEFLSPDKQRPLAPNQPVTLHPDTVTSIGRMTLDPKAHCAPTADCYSSFDLLSKPFGVKWMATLDCYEQYRRLDSDKLLQQLQRYAEMRQRLTSVHFQVLAESSRRFDFNASVDLVWPKLLDENVFFPTLQVEQEAVRLITINNPSDQILFVHLVLHDVAIHGRQPIVDGGGGGTGGGGINLPPEVLTACDNCTLSEESVFSFFLFDSDDIYVNYVKPQSFLRIAVKFSAQQPGTYSTVLYMRNNLTLIDAAWIQARAVVPLFKFGNRRPGSPTALQFEITEKHVRPCYDHTTPGAGEPEQEEFVVETRRTFTARNYGEVPILISGIRIEDAPCEGFGFKVLDCAPFELAPNASRKIEIAFAPDFTLSRVTRVLHFDTNINHFPVNFTLLGTVPMQRLDVCNRSLPRPWFEYWLRTILIVVLPTALFGTLASAVLEANRLLRAHFLSHVRERGPLQPPLDLRQIALQHTTTTGGEGASREASGKDNGTHAKGLQNGSAATTGDGGGGGASTAASRFNRSWSDFTSKLGASTKPVVVAASISTATQGSSSASPVDGSKSTSLTSSSVTKSRRSITPSKEPAVVPATAAPSSPDSPNGKGDSRSSSEREPATAAKTNVKKTKSLPVSYESVVVSLASVFAVANTLSRATNATTTTTTTTVTTAAHTSQKASAEAIASTAVVVGAGPPSVKESVSSPQQQQQQHSAKDIPGKARTTASSCTTNGTASGKQLATSNGSGNSTKAIKQQDAGVKTASEKSNPFAGDSLGKENSSSGSNIIGAEKQLPIGNGNAQQQVRLSLFHQQSSSSSSSAKKFSKTPGRERKPNQGKKGGGKGTTAASGTQQQYKGTALQFNTPASQQHKSTTLGTILQNASVPVASTATVWGENCASFSDVVAQTSAT</sequence>
<reference evidence="12" key="4">
    <citation type="journal article" date="2007" name="Genome Biol.">
        <title>Update of the Anopheles gambiae PEST genome assembly.</title>
        <authorList>
            <person name="Sharakhova M.V."/>
            <person name="Hammond M.P."/>
            <person name="Lobo N.F."/>
            <person name="Krzywinski J."/>
            <person name="Unger M.F."/>
            <person name="Hillenmeyer M.E."/>
            <person name="Bruggner R.V."/>
            <person name="Birney E."/>
            <person name="Collins F.H."/>
        </authorList>
    </citation>
    <scope>NUCLEOTIDE SEQUENCE</scope>
    <source>
        <strain evidence="12">PEST</strain>
    </source>
</reference>
<feature type="non-terminal residue" evidence="12">
    <location>
        <position position="1"/>
    </location>
</feature>
<dbReference type="InterPro" id="IPR013783">
    <property type="entry name" value="Ig-like_fold"/>
</dbReference>
<feature type="region of interest" description="Disordered" evidence="7">
    <location>
        <begin position="1268"/>
        <end position="1345"/>
    </location>
</feature>